<proteinExistence type="predicted"/>
<sequence length="356" mass="35549">MTMSQASGPSAALVRALPLAAPAAAVLVLLAGAAAALADVRHGAVVLCVGAVVAVALGAVGALGWKQPGRAGLLAAAGLLLLTAYAGAASALTGTVAAAAAGAVPVAALGLVLRPGRVLWGLLGGAWAVGLAAALASPSVLDHLLALVLGCLPATLLALGIGVQRRFDAEALQAALEAAEASLVRDPLTGLANRQGVDLLGTQIVETARRQGDAVHCVIVQADGAGLVAGLPREARDEFLVAVAEALRGATRTTDVVAHWEAAEFWVLGPGPGMPPAELERRVSRRLAADPAVSSGAISLDADRVAASIVAGGAMLAPWDAGTLDTLLERGRQELLARCTLLQDAPGPLSRRDATR</sequence>
<keyword evidence="4" id="KW-1185">Reference proteome</keyword>
<dbReference type="Proteomes" id="UP000800981">
    <property type="component" value="Unassembled WGS sequence"/>
</dbReference>
<dbReference type="InterPro" id="IPR043128">
    <property type="entry name" value="Rev_trsase/Diguanyl_cyclase"/>
</dbReference>
<protein>
    <submittedName>
        <fullName evidence="3">Diguanylate cyclase</fullName>
    </submittedName>
</protein>
<evidence type="ECO:0000256" key="1">
    <source>
        <dbReference type="SAM" id="Phobius"/>
    </source>
</evidence>
<comment type="caution">
    <text evidence="3">The sequence shown here is derived from an EMBL/GenBank/DDBJ whole genome shotgun (WGS) entry which is preliminary data.</text>
</comment>
<evidence type="ECO:0000259" key="2">
    <source>
        <dbReference type="SMART" id="SM00267"/>
    </source>
</evidence>
<feature type="transmembrane region" description="Helical" evidence="1">
    <location>
        <begin position="94"/>
        <end position="113"/>
    </location>
</feature>
<organism evidence="3 4">
    <name type="scientific">Motilibacter deserti</name>
    <dbReference type="NCBI Taxonomy" id="2714956"/>
    <lineage>
        <taxon>Bacteria</taxon>
        <taxon>Bacillati</taxon>
        <taxon>Actinomycetota</taxon>
        <taxon>Actinomycetes</taxon>
        <taxon>Motilibacterales</taxon>
        <taxon>Motilibacteraceae</taxon>
        <taxon>Motilibacter</taxon>
    </lineage>
</organism>
<name>A0ABX0GPJ7_9ACTN</name>
<keyword evidence="1" id="KW-0472">Membrane</keyword>
<dbReference type="Pfam" id="PF00990">
    <property type="entry name" value="GGDEF"/>
    <property type="match status" value="1"/>
</dbReference>
<accession>A0ABX0GPJ7</accession>
<feature type="domain" description="GGDEF" evidence="2">
    <location>
        <begin position="172"/>
        <end position="338"/>
    </location>
</feature>
<feature type="transmembrane region" description="Helical" evidence="1">
    <location>
        <begin position="44"/>
        <end position="64"/>
    </location>
</feature>
<feature type="transmembrane region" description="Helical" evidence="1">
    <location>
        <begin position="12"/>
        <end position="38"/>
    </location>
</feature>
<dbReference type="EMBL" id="JAANNP010000001">
    <property type="protein sequence ID" value="NHC12637.1"/>
    <property type="molecule type" value="Genomic_DNA"/>
</dbReference>
<dbReference type="SMART" id="SM00267">
    <property type="entry name" value="GGDEF"/>
    <property type="match status" value="1"/>
</dbReference>
<gene>
    <name evidence="3" type="ORF">G9H71_02425</name>
</gene>
<dbReference type="SUPFAM" id="SSF55073">
    <property type="entry name" value="Nucleotide cyclase"/>
    <property type="match status" value="1"/>
</dbReference>
<dbReference type="Gene3D" id="3.30.70.270">
    <property type="match status" value="1"/>
</dbReference>
<feature type="transmembrane region" description="Helical" evidence="1">
    <location>
        <begin position="71"/>
        <end position="88"/>
    </location>
</feature>
<dbReference type="InterPro" id="IPR029787">
    <property type="entry name" value="Nucleotide_cyclase"/>
</dbReference>
<dbReference type="InterPro" id="IPR000160">
    <property type="entry name" value="GGDEF_dom"/>
</dbReference>
<evidence type="ECO:0000313" key="4">
    <source>
        <dbReference type="Proteomes" id="UP000800981"/>
    </source>
</evidence>
<keyword evidence="1" id="KW-1133">Transmembrane helix</keyword>
<reference evidence="3 4" key="1">
    <citation type="submission" date="2020-03" db="EMBL/GenBank/DDBJ databases">
        <title>Two novel Motilibacter sp.</title>
        <authorList>
            <person name="Liu S."/>
        </authorList>
    </citation>
    <scope>NUCLEOTIDE SEQUENCE [LARGE SCALE GENOMIC DNA]</scope>
    <source>
        <strain evidence="3 4">E257</strain>
    </source>
</reference>
<evidence type="ECO:0000313" key="3">
    <source>
        <dbReference type="EMBL" id="NHC12637.1"/>
    </source>
</evidence>
<keyword evidence="1" id="KW-0812">Transmembrane</keyword>
<feature type="transmembrane region" description="Helical" evidence="1">
    <location>
        <begin position="118"/>
        <end position="137"/>
    </location>
</feature>
<feature type="transmembrane region" description="Helical" evidence="1">
    <location>
        <begin position="143"/>
        <end position="163"/>
    </location>
</feature>